<feature type="region of interest" description="Disordered" evidence="5">
    <location>
        <begin position="356"/>
        <end position="388"/>
    </location>
</feature>
<reference evidence="7 8" key="1">
    <citation type="journal article" date="2017" name="Gigascience">
        <title>Genome sequence of the small brown planthopper, Laodelphax striatellus.</title>
        <authorList>
            <person name="Zhu J."/>
            <person name="Jiang F."/>
            <person name="Wang X."/>
            <person name="Yang P."/>
            <person name="Bao Y."/>
            <person name="Zhao W."/>
            <person name="Wang W."/>
            <person name="Lu H."/>
            <person name="Wang Q."/>
            <person name="Cui N."/>
            <person name="Li J."/>
            <person name="Chen X."/>
            <person name="Luo L."/>
            <person name="Yu J."/>
            <person name="Kang L."/>
            <person name="Cui F."/>
        </authorList>
    </citation>
    <scope>NUCLEOTIDE SEQUENCE [LARGE SCALE GENOMIC DNA]</scope>
    <source>
        <strain evidence="7">Lst14</strain>
    </source>
</reference>
<protein>
    <recommendedName>
        <fullName evidence="9">Transmembrane protein 184C</fullName>
    </recommendedName>
</protein>
<evidence type="ECO:0000313" key="7">
    <source>
        <dbReference type="EMBL" id="RZF47027.1"/>
    </source>
</evidence>
<sequence>MPIAYILRNWKVWLRPVVMACYIVFIIIYVPPFVKKSIVKGGFKKNDPTPLIGGAFVVLAVPISVWEIMQHMIHYSKPYLQKHIIKILWMVPIYALNAWLGLLDPSVGIYVDCFRECYEAYVIYNFMIYLLNFLKFENRDSNRNFDNKQHKELVLKCKHGILQYCVVRPVTTGIAFVCHLKGIYGDGEFKSDVAYPYIIIINNISQFVAMFFLARFYKANRPELAPMHPIGKFFCIKAVIFFSFLQQVVITVLAHTDILSSVFKADSDEEIQNISYKLQNFLLCIEMFLAAVAHRYSFSHRPFTNEQVEEKSLCDAFVAMLDFSDIGADLKEHFGFYGRSLGWKSRDSRETTPLLANSASTDTLRDESGYHSVDNSPHSGRDTPIVIT</sequence>
<feature type="transmembrane region" description="Helical" evidence="6">
    <location>
        <begin position="12"/>
        <end position="31"/>
    </location>
</feature>
<evidence type="ECO:0000256" key="3">
    <source>
        <dbReference type="ARBA" id="ARBA00022989"/>
    </source>
</evidence>
<dbReference type="Pfam" id="PF03619">
    <property type="entry name" value="Solute_trans_a"/>
    <property type="match status" value="1"/>
</dbReference>
<dbReference type="InterPro" id="IPR005178">
    <property type="entry name" value="Ostalpha/TMEM184C"/>
</dbReference>
<dbReference type="GO" id="GO:0016020">
    <property type="term" value="C:membrane"/>
    <property type="evidence" value="ECO:0007669"/>
    <property type="project" value="UniProtKB-SubCell"/>
</dbReference>
<dbReference type="AlphaFoldDB" id="A0A482XMT1"/>
<evidence type="ECO:0000256" key="2">
    <source>
        <dbReference type="ARBA" id="ARBA00022692"/>
    </source>
</evidence>
<dbReference type="PANTHER" id="PTHR23423">
    <property type="entry name" value="ORGANIC SOLUTE TRANSPORTER-RELATED"/>
    <property type="match status" value="1"/>
</dbReference>
<organism evidence="7 8">
    <name type="scientific">Laodelphax striatellus</name>
    <name type="common">Small brown planthopper</name>
    <name type="synonym">Delphax striatella</name>
    <dbReference type="NCBI Taxonomy" id="195883"/>
    <lineage>
        <taxon>Eukaryota</taxon>
        <taxon>Metazoa</taxon>
        <taxon>Ecdysozoa</taxon>
        <taxon>Arthropoda</taxon>
        <taxon>Hexapoda</taxon>
        <taxon>Insecta</taxon>
        <taxon>Pterygota</taxon>
        <taxon>Neoptera</taxon>
        <taxon>Paraneoptera</taxon>
        <taxon>Hemiptera</taxon>
        <taxon>Auchenorrhyncha</taxon>
        <taxon>Fulgoroidea</taxon>
        <taxon>Delphacidae</taxon>
        <taxon>Criomorphinae</taxon>
        <taxon>Laodelphax</taxon>
    </lineage>
</organism>
<feature type="transmembrane region" description="Helical" evidence="6">
    <location>
        <begin position="194"/>
        <end position="214"/>
    </location>
</feature>
<comment type="subcellular location">
    <subcellularLocation>
        <location evidence="1">Membrane</location>
        <topology evidence="1">Multi-pass membrane protein</topology>
    </subcellularLocation>
</comment>
<keyword evidence="3 6" id="KW-1133">Transmembrane helix</keyword>
<dbReference type="Proteomes" id="UP000291343">
    <property type="component" value="Unassembled WGS sequence"/>
</dbReference>
<dbReference type="SMART" id="SM01417">
    <property type="entry name" value="Solute_trans_a"/>
    <property type="match status" value="1"/>
</dbReference>
<evidence type="ECO:0000256" key="4">
    <source>
        <dbReference type="ARBA" id="ARBA00023136"/>
    </source>
</evidence>
<dbReference type="EMBL" id="QKKF02004996">
    <property type="protein sequence ID" value="RZF47027.1"/>
    <property type="molecule type" value="Genomic_DNA"/>
</dbReference>
<comment type="caution">
    <text evidence="7">The sequence shown here is derived from an EMBL/GenBank/DDBJ whole genome shotgun (WGS) entry which is preliminary data.</text>
</comment>
<evidence type="ECO:0008006" key="9">
    <source>
        <dbReference type="Google" id="ProtNLM"/>
    </source>
</evidence>
<accession>A0A482XMT1</accession>
<name>A0A482XMT1_LAOST</name>
<feature type="transmembrane region" description="Helical" evidence="6">
    <location>
        <begin position="84"/>
        <end position="102"/>
    </location>
</feature>
<keyword evidence="4 6" id="KW-0472">Membrane</keyword>
<evidence type="ECO:0000313" key="8">
    <source>
        <dbReference type="Proteomes" id="UP000291343"/>
    </source>
</evidence>
<keyword evidence="2 6" id="KW-0812">Transmembrane</keyword>
<proteinExistence type="predicted"/>
<dbReference type="OrthoDB" id="5348404at2759"/>
<gene>
    <name evidence="7" type="ORF">LSTR_LSTR013818</name>
</gene>
<feature type="transmembrane region" description="Helical" evidence="6">
    <location>
        <begin position="51"/>
        <end position="72"/>
    </location>
</feature>
<feature type="transmembrane region" description="Helical" evidence="6">
    <location>
        <begin position="234"/>
        <end position="254"/>
    </location>
</feature>
<dbReference type="STRING" id="195883.A0A482XMT1"/>
<dbReference type="InParanoid" id="A0A482XMT1"/>
<dbReference type="FunCoup" id="A0A482XMT1">
    <property type="interactions" value="978"/>
</dbReference>
<evidence type="ECO:0000256" key="5">
    <source>
        <dbReference type="SAM" id="MobiDB-lite"/>
    </source>
</evidence>
<evidence type="ECO:0000256" key="6">
    <source>
        <dbReference type="SAM" id="Phobius"/>
    </source>
</evidence>
<keyword evidence="8" id="KW-1185">Reference proteome</keyword>
<evidence type="ECO:0000256" key="1">
    <source>
        <dbReference type="ARBA" id="ARBA00004141"/>
    </source>
</evidence>